<evidence type="ECO:0000256" key="2">
    <source>
        <dbReference type="ARBA" id="ARBA00022692"/>
    </source>
</evidence>
<dbReference type="OrthoDB" id="9890427at2759"/>
<dbReference type="Pfam" id="PF07686">
    <property type="entry name" value="V-set"/>
    <property type="match status" value="1"/>
</dbReference>
<evidence type="ECO:0000256" key="6">
    <source>
        <dbReference type="ARBA" id="ARBA00023136"/>
    </source>
</evidence>
<keyword evidence="5" id="KW-1133">Transmembrane helix</keyword>
<keyword evidence="12" id="KW-1185">Reference proteome</keyword>
<reference evidence="11 12" key="1">
    <citation type="journal article" date="2019" name="Sci. Data">
        <title>Hybrid genome assembly and annotation of Danionella translucida.</title>
        <authorList>
            <person name="Kadobianskyi M."/>
            <person name="Schulze L."/>
            <person name="Schuelke M."/>
            <person name="Judkewitz B."/>
        </authorList>
    </citation>
    <scope>NUCLEOTIDE SEQUENCE [LARGE SCALE GENOMIC DNA]</scope>
    <source>
        <strain evidence="11 12">Bolton</strain>
    </source>
</reference>
<keyword evidence="8" id="KW-0393">Immunoglobulin domain</keyword>
<feature type="domain" description="Ig-like" evidence="10">
    <location>
        <begin position="290"/>
        <end position="415"/>
    </location>
</feature>
<dbReference type="STRING" id="623744.A0A553R9Q6"/>
<dbReference type="SMART" id="SM00408">
    <property type="entry name" value="IGc2"/>
    <property type="match status" value="3"/>
</dbReference>
<keyword evidence="6" id="KW-0472">Membrane</keyword>
<evidence type="ECO:0000256" key="8">
    <source>
        <dbReference type="ARBA" id="ARBA00023319"/>
    </source>
</evidence>
<evidence type="ECO:0000256" key="3">
    <source>
        <dbReference type="ARBA" id="ARBA00022729"/>
    </source>
</evidence>
<evidence type="ECO:0000256" key="1">
    <source>
        <dbReference type="ARBA" id="ARBA00004167"/>
    </source>
</evidence>
<dbReference type="InterPro" id="IPR051102">
    <property type="entry name" value="IgSF_V-set/TM_domain"/>
</dbReference>
<dbReference type="Gene3D" id="2.60.40.10">
    <property type="entry name" value="Immunoglobulins"/>
    <property type="match status" value="4"/>
</dbReference>
<dbReference type="InterPro" id="IPR013783">
    <property type="entry name" value="Ig-like_fold"/>
</dbReference>
<evidence type="ECO:0000256" key="4">
    <source>
        <dbReference type="ARBA" id="ARBA00022737"/>
    </source>
</evidence>
<dbReference type="InterPro" id="IPR013106">
    <property type="entry name" value="Ig_V-set"/>
</dbReference>
<dbReference type="SMART" id="SM00409">
    <property type="entry name" value="IG"/>
    <property type="match status" value="4"/>
</dbReference>
<feature type="domain" description="Ig-like" evidence="10">
    <location>
        <begin position="144"/>
        <end position="282"/>
    </location>
</feature>
<name>A0A553R9Q6_9TELE</name>
<dbReference type="AlphaFoldDB" id="A0A553R9Q6"/>
<evidence type="ECO:0000259" key="10">
    <source>
        <dbReference type="PROSITE" id="PS50835"/>
    </source>
</evidence>
<sequence>MGPRWIITFVVFVSALHWSICREVALPAGPLYRVAGFPLSIPCTVTGYEGSRTQDFEWYLYREDSEGRQIGVISTRDAGFPYTPYQARVQGGEVRVERDSGDKARLVIQRLRPDDQGRYECYTPSTDTRFQGNYSSSVAIKVIPDTLLITHSRILSGVPVTEGTELQLTCAASVQSEQHTHLSVTFGLRSRQSDSLGHNLREIMTIDRDLRATPGTAGAYTKRYDAGEVALEKRKGDGGRDLYVLKINTLAPEDSGSYFCEAAQWIRDPDGTWERIAQRTMELGNLSVQPLSETLAVRSAPEGLVSLPPGALLTLSCLVSGAGSLSRSAMLVQWTRRRLKGGPEAEVEVARLGSDGVVSWGDVRAGGGSLEKESEGKITLRIFSVHPEDAGRYRCTVSIYAGRRTPDPMSPATITQRSDWVTLSLKRQGLSLSGAGVRRAAPVHPSVVHVALHGSAFPLTVCVLLLSSASLDVCLEVRVSAIIDLPRRPLLKRGSTVTLFCNVSISSSTSSKVEVQWLQIPERRLPSTLLEDNGEEPRVLAALSYDGLLQVFSNGSERSIERLSTQSFRMRIFSAAEEDRGEYQCQAEVWVQDPKGDCCGHAAASSGGGRLVVVVCRHFDHRYGDLLLHEETGEAAIAFTEQKRRKMALCLHWSRVKYWRMTFSETMQNV</sequence>
<feature type="signal peptide" evidence="9">
    <location>
        <begin position="1"/>
        <end position="21"/>
    </location>
</feature>
<keyword evidence="2" id="KW-0812">Transmembrane</keyword>
<dbReference type="FunFam" id="2.60.40.10:FF:000191">
    <property type="entry name" value="Immunoglobulin superfamily member 3"/>
    <property type="match status" value="1"/>
</dbReference>
<keyword evidence="3 9" id="KW-0732">Signal</keyword>
<dbReference type="InterPro" id="IPR036179">
    <property type="entry name" value="Ig-like_dom_sf"/>
</dbReference>
<dbReference type="SUPFAM" id="SSF48726">
    <property type="entry name" value="Immunoglobulin"/>
    <property type="match status" value="4"/>
</dbReference>
<evidence type="ECO:0000313" key="12">
    <source>
        <dbReference type="Proteomes" id="UP000316079"/>
    </source>
</evidence>
<feature type="domain" description="Ig-like" evidence="10">
    <location>
        <begin position="480"/>
        <end position="588"/>
    </location>
</feature>
<dbReference type="PANTHER" id="PTHR12207:SF33">
    <property type="entry name" value="IMMUNOGLOBULIN SUPERFAMILY MEMBER 8 PRECURSOR"/>
    <property type="match status" value="1"/>
</dbReference>
<dbReference type="EMBL" id="SRMA01025125">
    <property type="protein sequence ID" value="TRY98921.1"/>
    <property type="molecule type" value="Genomic_DNA"/>
</dbReference>
<comment type="subcellular location">
    <subcellularLocation>
        <location evidence="1">Membrane</location>
        <topology evidence="1">Single-pass membrane protein</topology>
    </subcellularLocation>
</comment>
<dbReference type="SMART" id="SM00406">
    <property type="entry name" value="IGv"/>
    <property type="match status" value="4"/>
</dbReference>
<dbReference type="InterPro" id="IPR003598">
    <property type="entry name" value="Ig_sub2"/>
</dbReference>
<evidence type="ECO:0000256" key="9">
    <source>
        <dbReference type="SAM" id="SignalP"/>
    </source>
</evidence>
<dbReference type="GO" id="GO:0016020">
    <property type="term" value="C:membrane"/>
    <property type="evidence" value="ECO:0007669"/>
    <property type="project" value="UniProtKB-SubCell"/>
</dbReference>
<keyword evidence="4" id="KW-0677">Repeat</keyword>
<dbReference type="Proteomes" id="UP000316079">
    <property type="component" value="Unassembled WGS sequence"/>
</dbReference>
<dbReference type="InterPro" id="IPR003599">
    <property type="entry name" value="Ig_sub"/>
</dbReference>
<feature type="chain" id="PRO_5022106399" description="Ig-like domain-containing protein" evidence="9">
    <location>
        <begin position="22"/>
        <end position="670"/>
    </location>
</feature>
<comment type="caution">
    <text evidence="11">The sequence shown here is derived from an EMBL/GenBank/DDBJ whole genome shotgun (WGS) entry which is preliminary data.</text>
</comment>
<evidence type="ECO:0000256" key="7">
    <source>
        <dbReference type="ARBA" id="ARBA00023157"/>
    </source>
</evidence>
<protein>
    <recommendedName>
        <fullName evidence="10">Ig-like domain-containing protein</fullName>
    </recommendedName>
</protein>
<evidence type="ECO:0000313" key="11">
    <source>
        <dbReference type="EMBL" id="TRY98921.1"/>
    </source>
</evidence>
<dbReference type="FunFam" id="2.60.40.10:FF:002665">
    <property type="entry name" value="Immunoglobulin superfamily, member 8"/>
    <property type="match status" value="1"/>
</dbReference>
<organism evidence="11 12">
    <name type="scientific">Danionella cerebrum</name>
    <dbReference type="NCBI Taxonomy" id="2873325"/>
    <lineage>
        <taxon>Eukaryota</taxon>
        <taxon>Metazoa</taxon>
        <taxon>Chordata</taxon>
        <taxon>Craniata</taxon>
        <taxon>Vertebrata</taxon>
        <taxon>Euteleostomi</taxon>
        <taxon>Actinopterygii</taxon>
        <taxon>Neopterygii</taxon>
        <taxon>Teleostei</taxon>
        <taxon>Ostariophysi</taxon>
        <taxon>Cypriniformes</taxon>
        <taxon>Danionidae</taxon>
        <taxon>Danioninae</taxon>
        <taxon>Danionella</taxon>
    </lineage>
</organism>
<dbReference type="PROSITE" id="PS50835">
    <property type="entry name" value="IG_LIKE"/>
    <property type="match status" value="4"/>
</dbReference>
<dbReference type="PANTHER" id="PTHR12207">
    <property type="entry name" value="V-SET AND TRANSMEMBRANE DOMAIN-CONTAINING PROTEIN"/>
    <property type="match status" value="1"/>
</dbReference>
<dbReference type="InterPro" id="IPR007110">
    <property type="entry name" value="Ig-like_dom"/>
</dbReference>
<proteinExistence type="predicted"/>
<gene>
    <name evidence="11" type="ORF">DNTS_032009</name>
</gene>
<evidence type="ECO:0000256" key="5">
    <source>
        <dbReference type="ARBA" id="ARBA00022989"/>
    </source>
</evidence>
<feature type="domain" description="Ig-like" evidence="10">
    <location>
        <begin position="3"/>
        <end position="139"/>
    </location>
</feature>
<accession>A0A553R9Q6</accession>
<keyword evidence="7" id="KW-1015">Disulfide bond</keyword>